<keyword evidence="3" id="KW-1185">Reference proteome</keyword>
<feature type="domain" description="Tc1-like transposase DDE" evidence="1">
    <location>
        <begin position="61"/>
        <end position="212"/>
    </location>
</feature>
<dbReference type="InterPro" id="IPR038717">
    <property type="entry name" value="Tc1-like_DDE_dom"/>
</dbReference>
<evidence type="ECO:0000313" key="2">
    <source>
        <dbReference type="EMBL" id="PFG50282.1"/>
    </source>
</evidence>
<accession>A0A2A9FI83</accession>
<dbReference type="EMBL" id="PDJK01000002">
    <property type="protein sequence ID" value="PFG50282.1"/>
    <property type="molecule type" value="Genomic_DNA"/>
</dbReference>
<comment type="caution">
    <text evidence="2">The sequence shown here is derived from an EMBL/GenBank/DDBJ whole genome shotgun (WGS) entry which is preliminary data.</text>
</comment>
<reference evidence="2 3" key="1">
    <citation type="submission" date="2017-10" db="EMBL/GenBank/DDBJ databases">
        <title>Sequencing the genomes of 1000 actinobacteria strains.</title>
        <authorList>
            <person name="Klenk H.-P."/>
        </authorList>
    </citation>
    <scope>NUCLEOTIDE SEQUENCE [LARGE SCALE GENOMIC DNA]</scope>
    <source>
        <strain evidence="2 3">DSM 46092</strain>
    </source>
</reference>
<gene>
    <name evidence="2" type="ORF">ATK36_5498</name>
</gene>
<keyword evidence="2" id="KW-0378">Hydrolase</keyword>
<dbReference type="NCBIfam" id="NF033545">
    <property type="entry name" value="transpos_IS630"/>
    <property type="match status" value="1"/>
</dbReference>
<evidence type="ECO:0000259" key="1">
    <source>
        <dbReference type="Pfam" id="PF13358"/>
    </source>
</evidence>
<name>A0A2A9FI83_9PSEU</name>
<dbReference type="AlphaFoldDB" id="A0A2A9FI83"/>
<proteinExistence type="predicted"/>
<dbReference type="Pfam" id="PF13358">
    <property type="entry name" value="DDE_3"/>
    <property type="match status" value="1"/>
</dbReference>
<dbReference type="InterPro" id="IPR047655">
    <property type="entry name" value="Transpos_IS630-like"/>
</dbReference>
<dbReference type="Proteomes" id="UP000243542">
    <property type="component" value="Unassembled WGS sequence"/>
</dbReference>
<keyword evidence="2" id="KW-0540">Nuclease</keyword>
<organism evidence="2 3">
    <name type="scientific">Amycolatopsis sulphurea</name>
    <dbReference type="NCBI Taxonomy" id="76022"/>
    <lineage>
        <taxon>Bacteria</taxon>
        <taxon>Bacillati</taxon>
        <taxon>Actinomycetota</taxon>
        <taxon>Actinomycetes</taxon>
        <taxon>Pseudonocardiales</taxon>
        <taxon>Pseudonocardiaceae</taxon>
        <taxon>Amycolatopsis</taxon>
    </lineage>
</organism>
<keyword evidence="2" id="KW-0255">Endonuclease</keyword>
<dbReference type="GO" id="GO:0004519">
    <property type="term" value="F:endonuclease activity"/>
    <property type="evidence" value="ECO:0007669"/>
    <property type="project" value="UniProtKB-KW"/>
</dbReference>
<protein>
    <submittedName>
        <fullName evidence="2">DDE superfamily endonuclease</fullName>
    </submittedName>
</protein>
<evidence type="ECO:0000313" key="3">
    <source>
        <dbReference type="Proteomes" id="UP000243542"/>
    </source>
</evidence>
<sequence length="250" mass="28857">MLTEDIPDLDHSTIGRVLKKTELRPHLKKCWTIPPKANAAFAAAMENVLAVYARPYDPARPVVCMDEKPYQLLGQVRDPIPAEPGHDHKEDNEYVRCGTCSIFVWVEPLRGWRRVHALSQRTKIDWAGQVKHLLTVDYPDAKTMVLVMDNLNTHSIGSLYEAFEPDEAFALAQRLEIHHTPKHRSWLNIAEIELSAQARQCLDRRINDLDTLNTELTAWQTATNTDQRQVHWQFTTTDARIKHRHLYPKT</sequence>